<dbReference type="STRING" id="28122.SAMN02745108_00352"/>
<evidence type="ECO:0000313" key="1">
    <source>
        <dbReference type="EMBL" id="SJZ38762.1"/>
    </source>
</evidence>
<sequence>MMFDKQNAEHLFEMYGFNQTLKNDETIKRTAKAFNSNEYTVANGPKGRNRLNSGILRNQFILLLDSLNGKSLTDYQFTGVSLLHNDQYVLVHQNPEKELWEVYQGNSPNNPQKIYDNITLQSFFDSLKDKDVAQNKELESSEKRSLIFPLRDENEFTAGLSEDQIIQKIAECLKEEYDLYKNTRLSFFGFKYGNIIGKLNMAVSKIVMEAQKLDESINKSAIENVRYGLRIFKNALHEGCIGKASVSEKQEQTPFFSDLDDFQLGEEMNYRQFNFSPIQKIYYGVPGCGKSRKIKEKLTEENADEEMQVIRCVFHPEYTNADFVGQIFPVAKEGKGVEYKFKAGPFAEILRRAYLNPDKKFFLVIEEINRGNAAAIFGEMFQLLDRIKPGEKDQNGFTAGWSSYSILNDDVNDYIRNIEAFQKFAHSGCQKANHPKEMMDGDGNPVDSAEPNGEKFLDLASATSYSSLELSLQGFSNPQAFRESTGIRLPPNLSIYATMNASDQNVFTLDNAFRRRFDSELVKNSLDGDEHKAQRETKIEGANITWGTFWKRINELILEKHSSMTSSEDKRLGAYFIMGEEKKDGDNTCREIPKKLFGEKVLEYLWNDAFKYKRKEVFQEDCKSVESLIEKFEKDGFSGVFKNLNF</sequence>
<proteinExistence type="predicted"/>
<dbReference type="InterPro" id="IPR052934">
    <property type="entry name" value="Methyl-DNA_Rec/Restrict_Enz"/>
</dbReference>
<dbReference type="Proteomes" id="UP000190449">
    <property type="component" value="Unassembled WGS sequence"/>
</dbReference>
<name>A0A1T4K8K3_9BACT</name>
<dbReference type="EMBL" id="FUWU01000004">
    <property type="protein sequence ID" value="SJZ38762.1"/>
    <property type="molecule type" value="Genomic_DNA"/>
</dbReference>
<protein>
    <recommendedName>
        <fullName evidence="3">AAA domain (Dynein-related subfamily)</fullName>
    </recommendedName>
</protein>
<evidence type="ECO:0000313" key="2">
    <source>
        <dbReference type="Proteomes" id="UP000190449"/>
    </source>
</evidence>
<dbReference type="PANTHER" id="PTHR37291:SF1">
    <property type="entry name" value="TYPE IV METHYL-DIRECTED RESTRICTION ENZYME ECOKMCRB SUBUNIT"/>
    <property type="match status" value="1"/>
</dbReference>
<dbReference type="InterPro" id="IPR027417">
    <property type="entry name" value="P-loop_NTPase"/>
</dbReference>
<dbReference type="Gene3D" id="3.40.50.300">
    <property type="entry name" value="P-loop containing nucleotide triphosphate hydrolases"/>
    <property type="match status" value="1"/>
</dbReference>
<accession>A0A1T4K8K3</accession>
<dbReference type="AlphaFoldDB" id="A0A1T4K8K3"/>
<gene>
    <name evidence="1" type="ORF">SAMN02745108_00352</name>
</gene>
<evidence type="ECO:0008006" key="3">
    <source>
        <dbReference type="Google" id="ProtNLM"/>
    </source>
</evidence>
<organism evidence="1 2">
    <name type="scientific">Fibrobacter intestinalis</name>
    <dbReference type="NCBI Taxonomy" id="28122"/>
    <lineage>
        <taxon>Bacteria</taxon>
        <taxon>Pseudomonadati</taxon>
        <taxon>Fibrobacterota</taxon>
        <taxon>Fibrobacteria</taxon>
        <taxon>Fibrobacterales</taxon>
        <taxon>Fibrobacteraceae</taxon>
        <taxon>Fibrobacter</taxon>
    </lineage>
</organism>
<dbReference type="PANTHER" id="PTHR37291">
    <property type="entry name" value="5-METHYLCYTOSINE-SPECIFIC RESTRICTION ENZYME B"/>
    <property type="match status" value="1"/>
</dbReference>
<reference evidence="1 2" key="1">
    <citation type="submission" date="2017-02" db="EMBL/GenBank/DDBJ databases">
        <authorList>
            <person name="Peterson S.W."/>
        </authorList>
    </citation>
    <scope>NUCLEOTIDE SEQUENCE [LARGE SCALE GENOMIC DNA]</scope>
    <source>
        <strain evidence="1 2">ATCC 43854</strain>
    </source>
</reference>